<name>A8RSB5_ENTBW</name>
<dbReference type="Proteomes" id="UP000005396">
    <property type="component" value="Unassembled WGS sequence"/>
</dbReference>
<reference evidence="1 2" key="2">
    <citation type="submission" date="2007-09" db="EMBL/GenBank/DDBJ databases">
        <title>Draft genome sequence of Clostridium bolteae (ATCC BAA-613).</title>
        <authorList>
            <person name="Sudarsanam P."/>
            <person name="Ley R."/>
            <person name="Guruge J."/>
            <person name="Turnbaugh P.J."/>
            <person name="Mahowald M."/>
            <person name="Liep D."/>
            <person name="Gordon J."/>
        </authorList>
    </citation>
    <scope>NUCLEOTIDE SEQUENCE [LARGE SCALE GENOMIC DNA]</scope>
    <source>
        <strain evidence="2">ATCC BAA-613 / DSM 15670 / CCUG 46953 / JCM 12243 / WAL 16351</strain>
    </source>
</reference>
<comment type="caution">
    <text evidence="1">The sequence shown here is derived from an EMBL/GenBank/DDBJ whole genome shotgun (WGS) entry which is preliminary data.</text>
</comment>
<proteinExistence type="predicted"/>
<dbReference type="EMBL" id="ABCC02000029">
    <property type="protein sequence ID" value="EDP16496.1"/>
    <property type="molecule type" value="Genomic_DNA"/>
</dbReference>
<evidence type="ECO:0000313" key="1">
    <source>
        <dbReference type="EMBL" id="EDP16496.1"/>
    </source>
</evidence>
<dbReference type="AlphaFoldDB" id="A8RSB5"/>
<reference evidence="1 2" key="1">
    <citation type="submission" date="2007-08" db="EMBL/GenBank/DDBJ databases">
        <authorList>
            <person name="Fulton L."/>
            <person name="Clifton S."/>
            <person name="Fulton B."/>
            <person name="Xu J."/>
            <person name="Minx P."/>
            <person name="Pepin K.H."/>
            <person name="Johnson M."/>
            <person name="Thiruvilangam P."/>
            <person name="Bhonagiri V."/>
            <person name="Nash W.E."/>
            <person name="Mardis E.R."/>
            <person name="Wilson R.K."/>
        </authorList>
    </citation>
    <scope>NUCLEOTIDE SEQUENCE [LARGE SCALE GENOMIC DNA]</scope>
    <source>
        <strain evidence="2">ATCC BAA-613 / DSM 15670 / CCUG 46953 / JCM 12243 / WAL 16351</strain>
    </source>
</reference>
<evidence type="ECO:0000313" key="2">
    <source>
        <dbReference type="Proteomes" id="UP000005396"/>
    </source>
</evidence>
<accession>A8RSB5</accession>
<organism evidence="1 2">
    <name type="scientific">Enterocloster bolteae (strain ATCC BAA-613 / DSM 15670 / CCUG 46953 / JCM 12243 / WAL 16351)</name>
    <name type="common">Clostridium bolteae</name>
    <dbReference type="NCBI Taxonomy" id="411902"/>
    <lineage>
        <taxon>Bacteria</taxon>
        <taxon>Bacillati</taxon>
        <taxon>Bacillota</taxon>
        <taxon>Clostridia</taxon>
        <taxon>Lachnospirales</taxon>
        <taxon>Lachnospiraceae</taxon>
        <taxon>Enterocloster</taxon>
    </lineage>
</organism>
<sequence>MPGRAGHANYSLITCSILKDGPGNVKKIRRFSWPFNPL</sequence>
<gene>
    <name evidence="1" type="ORF">CLOBOL_03264</name>
</gene>
<dbReference type="PaxDb" id="411902-CLOBOL_03264"/>
<protein>
    <submittedName>
        <fullName evidence="1">Uncharacterized protein</fullName>
    </submittedName>
</protein>
<dbReference type="HOGENOM" id="CLU_3326492_0_0_9"/>